<dbReference type="InterPro" id="IPR000587">
    <property type="entry name" value="Creatinase_N"/>
</dbReference>
<reference evidence="2 3" key="1">
    <citation type="submission" date="2017-03" db="EMBL/GenBank/DDBJ databases">
        <authorList>
            <person name="Afonso C.L."/>
            <person name="Miller P.J."/>
            <person name="Scott M.A."/>
            <person name="Spackman E."/>
            <person name="Goraichik I."/>
            <person name="Dimitrov K.M."/>
            <person name="Suarez D.L."/>
            <person name="Swayne D.E."/>
        </authorList>
    </citation>
    <scope>NUCLEOTIDE SEQUENCE [LARGE SCALE GENOMIC DNA]</scope>
    <source>
        <strain evidence="2 3">CECT 7751</strain>
    </source>
</reference>
<dbReference type="Gene3D" id="3.40.350.10">
    <property type="entry name" value="Creatinase/prolidase N-terminal domain"/>
    <property type="match status" value="1"/>
</dbReference>
<feature type="domain" description="Creatinase N-terminal" evidence="1">
    <location>
        <begin position="15"/>
        <end position="119"/>
    </location>
</feature>
<dbReference type="EMBL" id="FWFN01000006">
    <property type="protein sequence ID" value="SLN61584.1"/>
    <property type="molecule type" value="Genomic_DNA"/>
</dbReference>
<keyword evidence="3" id="KW-1185">Reference proteome</keyword>
<gene>
    <name evidence="2" type="ORF">PSM7751_03099</name>
</gene>
<evidence type="ECO:0000313" key="3">
    <source>
        <dbReference type="Proteomes" id="UP000193963"/>
    </source>
</evidence>
<evidence type="ECO:0000259" key="1">
    <source>
        <dbReference type="Pfam" id="PF01321"/>
    </source>
</evidence>
<organism evidence="2 3">
    <name type="scientific">Pseudooceanicola marinus</name>
    <dbReference type="NCBI Taxonomy" id="396013"/>
    <lineage>
        <taxon>Bacteria</taxon>
        <taxon>Pseudomonadati</taxon>
        <taxon>Pseudomonadota</taxon>
        <taxon>Alphaproteobacteria</taxon>
        <taxon>Rhodobacterales</taxon>
        <taxon>Paracoccaceae</taxon>
        <taxon>Pseudooceanicola</taxon>
    </lineage>
</organism>
<accession>A0A1X6ZTZ1</accession>
<dbReference type="Proteomes" id="UP000193963">
    <property type="component" value="Unassembled WGS sequence"/>
</dbReference>
<sequence>MPAAAPRPVTEYLSRTARAQQAMAAQGIAALLLISEPDVRYFTGFLTRFWESPTRPWFLVLPATGAPVAVIPAIGADLMGQSWVTDIRCWDAPDYADDGVGLLAETLVELVPPGGRIGVPLEPSLVLGPGRMMVQEENIVIREDRVEWLTPRARQDLPELEWDP</sequence>
<evidence type="ECO:0000313" key="2">
    <source>
        <dbReference type="EMBL" id="SLN61584.1"/>
    </source>
</evidence>
<dbReference type="AlphaFoldDB" id="A0A1X6ZTZ1"/>
<dbReference type="Pfam" id="PF01321">
    <property type="entry name" value="Creatinase_N"/>
    <property type="match status" value="1"/>
</dbReference>
<name>A0A1X6ZTZ1_9RHOB</name>
<proteinExistence type="predicted"/>
<dbReference type="InterPro" id="IPR029149">
    <property type="entry name" value="Creatin/AminoP/Spt16_N"/>
</dbReference>
<protein>
    <recommendedName>
        <fullName evidence="1">Creatinase N-terminal domain-containing protein</fullName>
    </recommendedName>
</protein>
<dbReference type="SUPFAM" id="SSF53092">
    <property type="entry name" value="Creatinase/prolidase N-terminal domain"/>
    <property type="match status" value="1"/>
</dbReference>